<dbReference type="HOGENOM" id="CLU_812411_0_0_1"/>
<dbReference type="PaxDb" id="2903-EOD16552"/>
<dbReference type="EnsemblProtists" id="EOD16552">
    <property type="protein sequence ID" value="EOD16552"/>
    <property type="gene ID" value="EMIHUDRAFT_244971"/>
</dbReference>
<accession>A0A0D3IZ67</accession>
<dbReference type="Proteomes" id="UP000013827">
    <property type="component" value="Unassembled WGS sequence"/>
</dbReference>
<dbReference type="GeneID" id="17262700"/>
<reference evidence="1" key="2">
    <citation type="submission" date="2024-10" db="UniProtKB">
        <authorList>
            <consortium name="EnsemblProtists"/>
        </authorList>
    </citation>
    <scope>IDENTIFICATION</scope>
</reference>
<name>A0A0D3IZ67_EMIH1</name>
<protein>
    <submittedName>
        <fullName evidence="1">Uncharacterized protein</fullName>
    </submittedName>
</protein>
<dbReference type="AlphaFoldDB" id="A0A0D3IZ67"/>
<dbReference type="RefSeq" id="XP_005768981.1">
    <property type="nucleotide sequence ID" value="XM_005768924.1"/>
</dbReference>
<evidence type="ECO:0000313" key="1">
    <source>
        <dbReference type="EnsemblProtists" id="EOD16552"/>
    </source>
</evidence>
<dbReference type="KEGG" id="ehx:EMIHUDRAFT_244971"/>
<evidence type="ECO:0000313" key="2">
    <source>
        <dbReference type="Proteomes" id="UP000013827"/>
    </source>
</evidence>
<reference evidence="2" key="1">
    <citation type="journal article" date="2013" name="Nature">
        <title>Pan genome of the phytoplankton Emiliania underpins its global distribution.</title>
        <authorList>
            <person name="Read B.A."/>
            <person name="Kegel J."/>
            <person name="Klute M.J."/>
            <person name="Kuo A."/>
            <person name="Lefebvre S.C."/>
            <person name="Maumus F."/>
            <person name="Mayer C."/>
            <person name="Miller J."/>
            <person name="Monier A."/>
            <person name="Salamov A."/>
            <person name="Young J."/>
            <person name="Aguilar M."/>
            <person name="Claverie J.M."/>
            <person name="Frickenhaus S."/>
            <person name="Gonzalez K."/>
            <person name="Herman E.K."/>
            <person name="Lin Y.C."/>
            <person name="Napier J."/>
            <person name="Ogata H."/>
            <person name="Sarno A.F."/>
            <person name="Shmutz J."/>
            <person name="Schroeder D."/>
            <person name="de Vargas C."/>
            <person name="Verret F."/>
            <person name="von Dassow P."/>
            <person name="Valentin K."/>
            <person name="Van de Peer Y."/>
            <person name="Wheeler G."/>
            <person name="Dacks J.B."/>
            <person name="Delwiche C.F."/>
            <person name="Dyhrman S.T."/>
            <person name="Glockner G."/>
            <person name="John U."/>
            <person name="Richards T."/>
            <person name="Worden A.Z."/>
            <person name="Zhang X."/>
            <person name="Grigoriev I.V."/>
            <person name="Allen A.E."/>
            <person name="Bidle K."/>
            <person name="Borodovsky M."/>
            <person name="Bowler C."/>
            <person name="Brownlee C."/>
            <person name="Cock J.M."/>
            <person name="Elias M."/>
            <person name="Gladyshev V.N."/>
            <person name="Groth M."/>
            <person name="Guda C."/>
            <person name="Hadaegh A."/>
            <person name="Iglesias-Rodriguez M.D."/>
            <person name="Jenkins J."/>
            <person name="Jones B.M."/>
            <person name="Lawson T."/>
            <person name="Leese F."/>
            <person name="Lindquist E."/>
            <person name="Lobanov A."/>
            <person name="Lomsadze A."/>
            <person name="Malik S.B."/>
            <person name="Marsh M.E."/>
            <person name="Mackinder L."/>
            <person name="Mock T."/>
            <person name="Mueller-Roeber B."/>
            <person name="Pagarete A."/>
            <person name="Parker M."/>
            <person name="Probert I."/>
            <person name="Quesneville H."/>
            <person name="Raines C."/>
            <person name="Rensing S.A."/>
            <person name="Riano-Pachon D.M."/>
            <person name="Richier S."/>
            <person name="Rokitta S."/>
            <person name="Shiraiwa Y."/>
            <person name="Soanes D.M."/>
            <person name="van der Giezen M."/>
            <person name="Wahlund T.M."/>
            <person name="Williams B."/>
            <person name="Wilson W."/>
            <person name="Wolfe G."/>
            <person name="Wurch L.L."/>
        </authorList>
    </citation>
    <scope>NUCLEOTIDE SEQUENCE</scope>
</reference>
<organism evidence="1 2">
    <name type="scientific">Emiliania huxleyi (strain CCMP1516)</name>
    <dbReference type="NCBI Taxonomy" id="280463"/>
    <lineage>
        <taxon>Eukaryota</taxon>
        <taxon>Haptista</taxon>
        <taxon>Haptophyta</taxon>
        <taxon>Prymnesiophyceae</taxon>
        <taxon>Isochrysidales</taxon>
        <taxon>Noelaerhabdaceae</taxon>
        <taxon>Emiliania</taxon>
    </lineage>
</organism>
<keyword evidence="2" id="KW-1185">Reference proteome</keyword>
<proteinExistence type="predicted"/>
<sequence length="342" mass="37048">MSLLRPTATSHASSSMMATPRAAATLMAGAAPYDYTLLTLQPTYTIHDWPATQRIMDEYVAETKAERGLTFCGYSTTRSRRDSTVVGDFAEEPGDKLFCRDAFPDAGGRLPLPHASATHFTPLHASTAPAFPSDSLLAHLSNVEPQRSALLQGPASLDGIELHGPAAELRKCEDAPALQGARLFEVDCGLSRLEKESGGMPLPLQLVSLHTSFSLADADAARAICKEIVATTAGEENCIYHGWTVCGDTLTCREAYGSAVGLARHCEGVAASIERLLDGPATLREGQLHASLSQLPVLAEFVEERRRETGYCSRETQRFFAAEGGFSRYEVQQSMFGFFLRR</sequence>